<organism evidence="4 5">
    <name type="scientific">Nocardia tengchongensis</name>
    <dbReference type="NCBI Taxonomy" id="2055889"/>
    <lineage>
        <taxon>Bacteria</taxon>
        <taxon>Bacillati</taxon>
        <taxon>Actinomycetota</taxon>
        <taxon>Actinomycetes</taxon>
        <taxon>Mycobacteriales</taxon>
        <taxon>Nocardiaceae</taxon>
        <taxon>Nocardia</taxon>
    </lineage>
</organism>
<dbReference type="SUPFAM" id="SSF52172">
    <property type="entry name" value="CheY-like"/>
    <property type="match status" value="1"/>
</dbReference>
<name>A0ABX8CIU7_9NOCA</name>
<feature type="region of interest" description="Disordered" evidence="2">
    <location>
        <begin position="81"/>
        <end position="188"/>
    </location>
</feature>
<sequence length="188" mass="19990">MTCMTPLVQVWIVDDRPAFRRAAAAMVAASAGFVLAGVADSGEAALELTRGAGAGLVLMDIHMPGMGLAGRRHRRGVRLGADAIGARQERPRGHHRRGHRQGGQADLRSGRCARRVLHGQSALPRGVDRGAELGRQPDQHRPTPRPSTSPHSWASLSPTSASSSASTATSTRPPRPDPPIWASNWART</sequence>
<gene>
    <name evidence="4" type="ORF">KHQ06_26530</name>
</gene>
<evidence type="ECO:0000313" key="5">
    <source>
        <dbReference type="Proteomes" id="UP000683310"/>
    </source>
</evidence>
<accession>A0ABX8CIU7</accession>
<proteinExistence type="predicted"/>
<evidence type="ECO:0000313" key="4">
    <source>
        <dbReference type="EMBL" id="QVI19850.1"/>
    </source>
</evidence>
<feature type="modified residue" description="4-aspartylphosphate" evidence="1">
    <location>
        <position position="60"/>
    </location>
</feature>
<evidence type="ECO:0000259" key="3">
    <source>
        <dbReference type="PROSITE" id="PS50110"/>
    </source>
</evidence>
<keyword evidence="1" id="KW-0597">Phosphoprotein</keyword>
<feature type="compositionally biased region" description="Low complexity" evidence="2">
    <location>
        <begin position="146"/>
        <end position="172"/>
    </location>
</feature>
<dbReference type="InterPro" id="IPR011006">
    <property type="entry name" value="CheY-like_superfamily"/>
</dbReference>
<dbReference type="Proteomes" id="UP000683310">
    <property type="component" value="Chromosome"/>
</dbReference>
<dbReference type="PROSITE" id="PS50110">
    <property type="entry name" value="RESPONSE_REGULATORY"/>
    <property type="match status" value="1"/>
</dbReference>
<protein>
    <submittedName>
        <fullName evidence="4">Response regulator</fullName>
    </submittedName>
</protein>
<feature type="compositionally biased region" description="Basic and acidic residues" evidence="2">
    <location>
        <begin position="126"/>
        <end position="141"/>
    </location>
</feature>
<dbReference type="EMBL" id="CP074371">
    <property type="protein sequence ID" value="QVI19850.1"/>
    <property type="molecule type" value="Genomic_DNA"/>
</dbReference>
<feature type="domain" description="Response regulatory" evidence="3">
    <location>
        <begin position="9"/>
        <end position="187"/>
    </location>
</feature>
<dbReference type="InterPro" id="IPR001789">
    <property type="entry name" value="Sig_transdc_resp-reg_receiver"/>
</dbReference>
<evidence type="ECO:0000256" key="2">
    <source>
        <dbReference type="SAM" id="MobiDB-lite"/>
    </source>
</evidence>
<dbReference type="Pfam" id="PF00072">
    <property type="entry name" value="Response_reg"/>
    <property type="match status" value="1"/>
</dbReference>
<keyword evidence="5" id="KW-1185">Reference proteome</keyword>
<evidence type="ECO:0000256" key="1">
    <source>
        <dbReference type="PROSITE-ProRule" id="PRU00169"/>
    </source>
</evidence>
<reference evidence="4 5" key="1">
    <citation type="submission" date="2021-04" db="EMBL/GenBank/DDBJ databases">
        <title>Nocardia tengchongensis.</title>
        <authorList>
            <person name="Zhuang k."/>
            <person name="Ran Y."/>
            <person name="Li W."/>
        </authorList>
    </citation>
    <scope>NUCLEOTIDE SEQUENCE [LARGE SCALE GENOMIC DNA]</scope>
    <source>
        <strain evidence="4 5">CFH S0057</strain>
    </source>
</reference>
<dbReference type="Gene3D" id="3.40.50.2300">
    <property type="match status" value="1"/>
</dbReference>